<protein>
    <submittedName>
        <fullName evidence="1">Uncharacterized protein</fullName>
    </submittedName>
</protein>
<reference evidence="1" key="1">
    <citation type="submission" date="2020-02" db="EMBL/GenBank/DDBJ databases">
        <authorList>
            <person name="Meier V. D."/>
        </authorList>
    </citation>
    <scope>NUCLEOTIDE SEQUENCE</scope>
    <source>
        <strain evidence="1">AVDCRST_MAG80</strain>
    </source>
</reference>
<proteinExistence type="predicted"/>
<dbReference type="AlphaFoldDB" id="A0A6J4QA02"/>
<sequence>MEADNRPMLRVDNITKEEDLELVRDGLDELGADYEHVDSEPNEDTYPQTAYFYIPDNLADDVSALMDRLSEERGLDAEIL</sequence>
<accession>A0A6J4QA02</accession>
<organism evidence="1">
    <name type="scientific">uncultured Rubrobacteraceae bacterium</name>
    <dbReference type="NCBI Taxonomy" id="349277"/>
    <lineage>
        <taxon>Bacteria</taxon>
        <taxon>Bacillati</taxon>
        <taxon>Actinomycetota</taxon>
        <taxon>Rubrobacteria</taxon>
        <taxon>Rubrobacterales</taxon>
        <taxon>Rubrobacteraceae</taxon>
        <taxon>environmental samples</taxon>
    </lineage>
</organism>
<evidence type="ECO:0000313" key="1">
    <source>
        <dbReference type="EMBL" id="CAA9434496.1"/>
    </source>
</evidence>
<gene>
    <name evidence="1" type="ORF">AVDCRST_MAG80-805</name>
</gene>
<dbReference type="EMBL" id="CADCVC010000067">
    <property type="protein sequence ID" value="CAA9434496.1"/>
    <property type="molecule type" value="Genomic_DNA"/>
</dbReference>
<name>A0A6J4QA02_9ACTN</name>